<evidence type="ECO:0000313" key="5">
    <source>
        <dbReference type="Proteomes" id="UP001174934"/>
    </source>
</evidence>
<dbReference type="GO" id="GO:0016491">
    <property type="term" value="F:oxidoreductase activity"/>
    <property type="evidence" value="ECO:0007669"/>
    <property type="project" value="UniProtKB-KW"/>
</dbReference>
<dbReference type="Gene3D" id="2.60.120.10">
    <property type="entry name" value="Jelly Rolls"/>
    <property type="match status" value="1"/>
</dbReference>
<accession>A0AA39XIY8</accession>
<evidence type="ECO:0000256" key="2">
    <source>
        <dbReference type="ARBA" id="ARBA00022857"/>
    </source>
</evidence>
<proteinExistence type="inferred from homology"/>
<comment type="similarity">
    <text evidence="1">Belongs to the short-chain dehydrogenases/reductases (SDR) family.</text>
</comment>
<dbReference type="SUPFAM" id="SSF51182">
    <property type="entry name" value="RmlC-like cupins"/>
    <property type="match status" value="1"/>
</dbReference>
<comment type="caution">
    <text evidence="4">The sequence shown here is derived from an EMBL/GenBank/DDBJ whole genome shotgun (WGS) entry which is preliminary data.</text>
</comment>
<dbReference type="InterPro" id="IPR020904">
    <property type="entry name" value="Sc_DH/Rdtase_CS"/>
</dbReference>
<evidence type="ECO:0000313" key="4">
    <source>
        <dbReference type="EMBL" id="KAK0634888.1"/>
    </source>
</evidence>
<dbReference type="PANTHER" id="PTHR24321">
    <property type="entry name" value="DEHYDROGENASES, SHORT CHAIN"/>
    <property type="match status" value="1"/>
</dbReference>
<dbReference type="PRINTS" id="PR00080">
    <property type="entry name" value="SDRFAMILY"/>
</dbReference>
<dbReference type="PANTHER" id="PTHR24321:SF12">
    <property type="entry name" value="SHORT-CHAIN DEHYDROGENASE_REDUCTASE FAMILY, PUTATIVE (AFU_ORTHOLOGUE AFUA_5G14340)-RELATED"/>
    <property type="match status" value="1"/>
</dbReference>
<evidence type="ECO:0000256" key="3">
    <source>
        <dbReference type="ARBA" id="ARBA00023002"/>
    </source>
</evidence>
<dbReference type="PROSITE" id="PS00061">
    <property type="entry name" value="ADH_SHORT"/>
    <property type="match status" value="1"/>
</dbReference>
<dbReference type="FunFam" id="3.40.50.720:FF:000084">
    <property type="entry name" value="Short-chain dehydrogenase reductase"/>
    <property type="match status" value="1"/>
</dbReference>
<dbReference type="InterPro" id="IPR014710">
    <property type="entry name" value="RmlC-like_jellyroll"/>
</dbReference>
<dbReference type="EMBL" id="JAULSR010000001">
    <property type="protein sequence ID" value="KAK0634888.1"/>
    <property type="molecule type" value="Genomic_DNA"/>
</dbReference>
<dbReference type="CDD" id="cd02231">
    <property type="entry name" value="cupin_BLL6423-like"/>
    <property type="match status" value="1"/>
</dbReference>
<dbReference type="InterPro" id="IPR036291">
    <property type="entry name" value="NAD(P)-bd_dom_sf"/>
</dbReference>
<protein>
    <submittedName>
        <fullName evidence="4">Uncharacterized protein</fullName>
    </submittedName>
</protein>
<sequence>MNIDGYALVIGGGSGIGEACALAFAKEGAAGVMVADIDLDAATKVTAKCEKSTTRPAGGFGAAAVHIDVTLEESVKSAMARAVQAFGRIDYCVNCAGIGVQAAKETAEADAADFDRFLKVNVTGTFLVTRDVSAIMKAQEPTAAAAAAAAARGAIVNMGSAASFVASPQMVQYTTSKHAVLGLTRNAALDNAAHGIRVNCVCPSWVDTPMVQRAVDQVPGLQDFIRAAVPLGRMARADEVADAVIFLCSPRSSYVTGCLRKTVRHITGHDDEGKSVFLSTDCGDHHRIMGEQQAVANILYSTVETPVDVNGDADIKQARENEPPLHYHNGSVVRMVDFGPGVASPLHRAVSLDYGVVLEGEFELTLDSGETRIMRQGDVSVQRATAHSWRNITGNGNMPGRMLYILLDCKDVVVNGKKMEGYLGWLEEYYKHEGQQTKAD</sequence>
<dbReference type="SUPFAM" id="SSF51735">
    <property type="entry name" value="NAD(P)-binding Rossmann-fold domains"/>
    <property type="match status" value="1"/>
</dbReference>
<dbReference type="Pfam" id="PF13561">
    <property type="entry name" value="adh_short_C2"/>
    <property type="match status" value="1"/>
</dbReference>
<keyword evidence="5" id="KW-1185">Reference proteome</keyword>
<dbReference type="InterPro" id="IPR002347">
    <property type="entry name" value="SDR_fam"/>
</dbReference>
<dbReference type="Proteomes" id="UP001174934">
    <property type="component" value="Unassembled WGS sequence"/>
</dbReference>
<reference evidence="4" key="1">
    <citation type="submission" date="2023-06" db="EMBL/GenBank/DDBJ databases">
        <title>Genome-scale phylogeny and comparative genomics of the fungal order Sordariales.</title>
        <authorList>
            <consortium name="Lawrence Berkeley National Laboratory"/>
            <person name="Hensen N."/>
            <person name="Bonometti L."/>
            <person name="Westerberg I."/>
            <person name="Brannstrom I.O."/>
            <person name="Guillou S."/>
            <person name="Cros-Aarteil S."/>
            <person name="Calhoun S."/>
            <person name="Haridas S."/>
            <person name="Kuo A."/>
            <person name="Mondo S."/>
            <person name="Pangilinan J."/>
            <person name="Riley R."/>
            <person name="LaButti K."/>
            <person name="Andreopoulos B."/>
            <person name="Lipzen A."/>
            <person name="Chen C."/>
            <person name="Yanf M."/>
            <person name="Daum C."/>
            <person name="Ng V."/>
            <person name="Clum A."/>
            <person name="Steindorff A."/>
            <person name="Ohm R."/>
            <person name="Martin F."/>
            <person name="Silar P."/>
            <person name="Natvig D."/>
            <person name="Lalanne C."/>
            <person name="Gautier V."/>
            <person name="Ament-velasquez S.L."/>
            <person name="Kruys A."/>
            <person name="Hutchinson M.I."/>
            <person name="Powell A.J."/>
            <person name="Barry K."/>
            <person name="Miller A.N."/>
            <person name="Grigoriev I.V."/>
            <person name="Debuchy R."/>
            <person name="Gladieux P."/>
            <person name="Thoren M.H."/>
            <person name="Johannesson H."/>
        </authorList>
    </citation>
    <scope>NUCLEOTIDE SEQUENCE</scope>
    <source>
        <strain evidence="4">SMH3391-2</strain>
    </source>
</reference>
<keyword evidence="3" id="KW-0560">Oxidoreductase</keyword>
<dbReference type="Gene3D" id="3.40.50.720">
    <property type="entry name" value="NAD(P)-binding Rossmann-like Domain"/>
    <property type="match status" value="1"/>
</dbReference>
<evidence type="ECO:0000256" key="1">
    <source>
        <dbReference type="ARBA" id="ARBA00006484"/>
    </source>
</evidence>
<keyword evidence="2" id="KW-0521">NADP</keyword>
<gene>
    <name evidence="4" type="ORF">B0T17DRAFT_586555</name>
</gene>
<dbReference type="InterPro" id="IPR011051">
    <property type="entry name" value="RmlC_Cupin_sf"/>
</dbReference>
<name>A0AA39XIY8_9PEZI</name>
<dbReference type="CDD" id="cd05233">
    <property type="entry name" value="SDR_c"/>
    <property type="match status" value="1"/>
</dbReference>
<organism evidence="4 5">
    <name type="scientific">Bombardia bombarda</name>
    <dbReference type="NCBI Taxonomy" id="252184"/>
    <lineage>
        <taxon>Eukaryota</taxon>
        <taxon>Fungi</taxon>
        <taxon>Dikarya</taxon>
        <taxon>Ascomycota</taxon>
        <taxon>Pezizomycotina</taxon>
        <taxon>Sordariomycetes</taxon>
        <taxon>Sordariomycetidae</taxon>
        <taxon>Sordariales</taxon>
        <taxon>Lasiosphaeriaceae</taxon>
        <taxon>Bombardia</taxon>
    </lineage>
</organism>
<dbReference type="AlphaFoldDB" id="A0AA39XIY8"/>
<dbReference type="PRINTS" id="PR00081">
    <property type="entry name" value="GDHRDH"/>
</dbReference>